<evidence type="ECO:0000313" key="3">
    <source>
        <dbReference type="Proteomes" id="UP001335737"/>
    </source>
</evidence>
<organism evidence="2 3">
    <name type="scientific">Virgibacillus tibetensis</name>
    <dbReference type="NCBI Taxonomy" id="3042313"/>
    <lineage>
        <taxon>Bacteria</taxon>
        <taxon>Bacillati</taxon>
        <taxon>Bacillota</taxon>
        <taxon>Bacilli</taxon>
        <taxon>Bacillales</taxon>
        <taxon>Bacillaceae</taxon>
        <taxon>Virgibacillus</taxon>
    </lineage>
</organism>
<dbReference type="EMBL" id="JARZFX010000011">
    <property type="protein sequence ID" value="MEC5425216.1"/>
    <property type="molecule type" value="Genomic_DNA"/>
</dbReference>
<keyword evidence="1" id="KW-0472">Membrane</keyword>
<keyword evidence="3" id="KW-1185">Reference proteome</keyword>
<sequence>MELLFVVLIGAVAAVLANMNIAVFNDGLRPIVGEHIEGRLKRRELGLTAFAMSFGLVVGFGIPFTITASIILIHSILLGTDIIGLITPKNKWGTPVAAVVGGLYGWGLLAGLEGFVKLFEYLPVNFLEPMGEVGTPVVVTFMAFPALAVAMQFSVKKGVLTFIVAALVRQLAVFVNESGFLSIAGNPITINQEGMALIAGMFFLFGYAMREKAEEGSSVDLASIFSEKVKSIKKNVAYFMIIGALIAGATNLLLMAGDPISLSLLAEGKQADAGIAAAARAIGFIPLIASTAIATGVYSPVGFTLIFVVGLFSPNVWIAVIVGAIVIFLEVMLLSAIARFLDRYPGVRNSGENIRSAMTKLLEVALLIGGANAANMIAPGFGFFFIAGFYLLNEVGGRPIVRMAVGPVGAIAVGIIANILVLMGIMTIPQ</sequence>
<feature type="transmembrane region" description="Helical" evidence="1">
    <location>
        <begin position="404"/>
        <end position="428"/>
    </location>
</feature>
<feature type="transmembrane region" description="Helical" evidence="1">
    <location>
        <begin position="316"/>
        <end position="341"/>
    </location>
</feature>
<evidence type="ECO:0000256" key="1">
    <source>
        <dbReference type="SAM" id="Phobius"/>
    </source>
</evidence>
<feature type="transmembrane region" description="Helical" evidence="1">
    <location>
        <begin position="159"/>
        <end position="176"/>
    </location>
</feature>
<feature type="transmembrane region" description="Helical" evidence="1">
    <location>
        <begin position="6"/>
        <end position="24"/>
    </location>
</feature>
<gene>
    <name evidence="2" type="ORF">QGM71_17155</name>
</gene>
<feature type="transmembrane region" description="Helical" evidence="1">
    <location>
        <begin position="133"/>
        <end position="153"/>
    </location>
</feature>
<feature type="transmembrane region" description="Helical" evidence="1">
    <location>
        <begin position="277"/>
        <end position="310"/>
    </location>
</feature>
<proteinExistence type="predicted"/>
<keyword evidence="1" id="KW-1133">Transmembrane helix</keyword>
<comment type="caution">
    <text evidence="2">The sequence shown here is derived from an EMBL/GenBank/DDBJ whole genome shotgun (WGS) entry which is preliminary data.</text>
</comment>
<dbReference type="RefSeq" id="WP_327608768.1">
    <property type="nucleotide sequence ID" value="NZ_JARZFX010000011.1"/>
</dbReference>
<reference evidence="2 3" key="1">
    <citation type="journal article" date="2024" name="Int. J. Syst. Evol. Microbiol.">
        <title>Virgibacillus tibetensis sp. nov., isolated from salt lake on the Tibetan Plateau of China.</title>
        <authorList>
            <person name="Phurbu D."/>
            <person name="Liu Z.-X."/>
            <person name="Wang R."/>
            <person name="Zheng Y.-Y."/>
            <person name="Liu H.-C."/>
            <person name="Zhou Y.-G."/>
            <person name="Yu Y.-J."/>
            <person name="Li A.-H."/>
        </authorList>
    </citation>
    <scope>NUCLEOTIDE SEQUENCE [LARGE SCALE GENOMIC DNA]</scope>
    <source>
        <strain evidence="2 3">C22-A2</strain>
    </source>
</reference>
<feature type="transmembrane region" description="Helical" evidence="1">
    <location>
        <begin position="45"/>
        <end position="72"/>
    </location>
</feature>
<dbReference type="Proteomes" id="UP001335737">
    <property type="component" value="Unassembled WGS sequence"/>
</dbReference>
<name>A0ABU6KJC0_9BACI</name>
<feature type="transmembrane region" description="Helical" evidence="1">
    <location>
        <begin position="92"/>
        <end position="112"/>
    </location>
</feature>
<feature type="transmembrane region" description="Helical" evidence="1">
    <location>
        <begin position="236"/>
        <end position="256"/>
    </location>
</feature>
<keyword evidence="1" id="KW-0812">Transmembrane</keyword>
<feature type="transmembrane region" description="Helical" evidence="1">
    <location>
        <begin position="188"/>
        <end position="209"/>
    </location>
</feature>
<accession>A0ABU6KJC0</accession>
<dbReference type="InterPro" id="IPR019733">
    <property type="entry name" value="Uncharacterised_YhfT"/>
</dbReference>
<protein>
    <submittedName>
        <fullName evidence="2">YhfT family protein</fullName>
    </submittedName>
</protein>
<evidence type="ECO:0000313" key="2">
    <source>
        <dbReference type="EMBL" id="MEC5425216.1"/>
    </source>
</evidence>
<dbReference type="Pfam" id="PF10797">
    <property type="entry name" value="YhfT"/>
    <property type="match status" value="1"/>
</dbReference>
<feature type="transmembrane region" description="Helical" evidence="1">
    <location>
        <begin position="361"/>
        <end position="392"/>
    </location>
</feature>